<dbReference type="PANTHER" id="PTHR33356:SF17">
    <property type="entry name" value="TPX2 CENTRAL DOMAIN-CONTAINING PROTEIN"/>
    <property type="match status" value="1"/>
</dbReference>
<dbReference type="RefSeq" id="XP_010427356.1">
    <property type="nucleotide sequence ID" value="XM_010429054.2"/>
</dbReference>
<gene>
    <name evidence="3" type="primary">LOC104712210</name>
</gene>
<name>A0ABM0TJL0_CAMSA</name>
<dbReference type="PANTHER" id="PTHR33356">
    <property type="entry name" value="TIP41-LIKE PROTEIN"/>
    <property type="match status" value="1"/>
</dbReference>
<feature type="region of interest" description="Disordered" evidence="1">
    <location>
        <begin position="50"/>
        <end position="72"/>
    </location>
</feature>
<proteinExistence type="predicted"/>
<feature type="compositionally biased region" description="Polar residues" evidence="1">
    <location>
        <begin position="107"/>
        <end position="123"/>
    </location>
</feature>
<dbReference type="Proteomes" id="UP000694864">
    <property type="component" value="Chromosome 9"/>
</dbReference>
<reference evidence="2" key="1">
    <citation type="journal article" date="2014" name="Nat. Commun.">
        <title>The emerging biofuel crop Camelina sativa retains a highly undifferentiated hexaploid genome structure.</title>
        <authorList>
            <person name="Kagale S."/>
            <person name="Koh C."/>
            <person name="Nixon J."/>
            <person name="Bollina V."/>
            <person name="Clarke W.E."/>
            <person name="Tuteja R."/>
            <person name="Spillane C."/>
            <person name="Robinson S.J."/>
            <person name="Links M.G."/>
            <person name="Clarke C."/>
            <person name="Higgins E.E."/>
            <person name="Huebert T."/>
            <person name="Sharpe A.G."/>
            <person name="Parkin I.A."/>
        </authorList>
    </citation>
    <scope>NUCLEOTIDE SEQUENCE [LARGE SCALE GENOMIC DNA]</scope>
    <source>
        <strain evidence="2">cv. DH55</strain>
    </source>
</reference>
<evidence type="ECO:0000313" key="2">
    <source>
        <dbReference type="Proteomes" id="UP000694864"/>
    </source>
</evidence>
<keyword evidence="2" id="KW-1185">Reference proteome</keyword>
<dbReference type="GeneID" id="104712210"/>
<protein>
    <submittedName>
        <fullName evidence="3">Uncharacterized protein LOC104712210 isoform X1</fullName>
    </submittedName>
</protein>
<feature type="region of interest" description="Disordered" evidence="1">
    <location>
        <begin position="86"/>
        <end position="134"/>
    </location>
</feature>
<evidence type="ECO:0000313" key="3">
    <source>
        <dbReference type="RefSeq" id="XP_010427356.1"/>
    </source>
</evidence>
<organism evidence="2 3">
    <name type="scientific">Camelina sativa</name>
    <name type="common">False flax</name>
    <name type="synonym">Myagrum sativum</name>
    <dbReference type="NCBI Taxonomy" id="90675"/>
    <lineage>
        <taxon>Eukaryota</taxon>
        <taxon>Viridiplantae</taxon>
        <taxon>Streptophyta</taxon>
        <taxon>Embryophyta</taxon>
        <taxon>Tracheophyta</taxon>
        <taxon>Spermatophyta</taxon>
        <taxon>Magnoliopsida</taxon>
        <taxon>eudicotyledons</taxon>
        <taxon>Gunneridae</taxon>
        <taxon>Pentapetalae</taxon>
        <taxon>rosids</taxon>
        <taxon>malvids</taxon>
        <taxon>Brassicales</taxon>
        <taxon>Brassicaceae</taxon>
        <taxon>Camelineae</taxon>
        <taxon>Camelina</taxon>
    </lineage>
</organism>
<evidence type="ECO:0000256" key="1">
    <source>
        <dbReference type="SAM" id="MobiDB-lite"/>
    </source>
</evidence>
<sequence>MVAPPVAAAASLELLSLPLSPVVEQPMEKALSTPSEPTFPNEFPYEFVDSSIFSSSPEDSTETEDETTDDEDDFLAGLTRRLALSTQRLSPPSFVTDKAQLKPQVVESKQSGLGSPNGPFSQVPSPPSSPFREEDSLKVLSAAAGEVAKIQKANFDAKPSSRPVPNPNPNSQIPFPQNAAFVNYYWPWQPYYHLGIVPNAWLASPSPVGSVLTAPTAVKPPSAGTGVFLPRVYSNPSDPLKKSGGGCVKVPAKVVNQQKSKTEEVSGRCKPNSKACLSTGGGCVKVPAKAGNQQKPKTEEVSGRCKPNSKACLTTGRGKSNHVAGRGCLKQERSLPKEWKY</sequence>
<accession>A0ABM0TJL0</accession>
<feature type="compositionally biased region" description="Acidic residues" evidence="1">
    <location>
        <begin position="59"/>
        <end position="72"/>
    </location>
</feature>
<reference evidence="3" key="2">
    <citation type="submission" date="2025-08" db="UniProtKB">
        <authorList>
            <consortium name="RefSeq"/>
        </authorList>
    </citation>
    <scope>IDENTIFICATION</scope>
    <source>
        <tissue evidence="3">Leaf</tissue>
    </source>
</reference>